<evidence type="ECO:0000256" key="3">
    <source>
        <dbReference type="ARBA" id="ARBA00022525"/>
    </source>
</evidence>
<organism evidence="9 10">
    <name type="scientific">Varroa destructor</name>
    <name type="common">Honeybee mite</name>
    <dbReference type="NCBI Taxonomy" id="109461"/>
    <lineage>
        <taxon>Eukaryota</taxon>
        <taxon>Metazoa</taxon>
        <taxon>Ecdysozoa</taxon>
        <taxon>Arthropoda</taxon>
        <taxon>Chelicerata</taxon>
        <taxon>Arachnida</taxon>
        <taxon>Acari</taxon>
        <taxon>Parasitiformes</taxon>
        <taxon>Mesostigmata</taxon>
        <taxon>Gamasina</taxon>
        <taxon>Dermanyssoidea</taxon>
        <taxon>Varroidae</taxon>
        <taxon>Varroa</taxon>
    </lineage>
</organism>
<dbReference type="InterPro" id="IPR029034">
    <property type="entry name" value="Cystine-knot_cytokine"/>
</dbReference>
<dbReference type="Pfam" id="PF00019">
    <property type="entry name" value="TGF_beta"/>
    <property type="match status" value="1"/>
</dbReference>
<dbReference type="InterPro" id="IPR015615">
    <property type="entry name" value="TGF-beta-rel"/>
</dbReference>
<dbReference type="InParanoid" id="A0A7M7K8W9"/>
<dbReference type="GeneID" id="111251233"/>
<dbReference type="PROSITE" id="PS51362">
    <property type="entry name" value="TGF_BETA_2"/>
    <property type="match status" value="1"/>
</dbReference>
<evidence type="ECO:0000256" key="2">
    <source>
        <dbReference type="ARBA" id="ARBA00006656"/>
    </source>
</evidence>
<evidence type="ECO:0000313" key="10">
    <source>
        <dbReference type="Proteomes" id="UP000594260"/>
    </source>
</evidence>
<dbReference type="CDD" id="cd13756">
    <property type="entry name" value="TGF_beta_BMPs_GDFs"/>
    <property type="match status" value="1"/>
</dbReference>
<dbReference type="RefSeq" id="XP_022663362.1">
    <property type="nucleotide sequence ID" value="XM_022807627.1"/>
</dbReference>
<dbReference type="InterPro" id="IPR017948">
    <property type="entry name" value="TGFb_CS"/>
</dbReference>
<keyword evidence="4 6" id="KW-0339">Growth factor</keyword>
<keyword evidence="10" id="KW-1185">Reference proteome</keyword>
<feature type="chain" id="PRO_5029601742" description="TGF-beta family profile domain-containing protein" evidence="7">
    <location>
        <begin position="19"/>
        <end position="331"/>
    </location>
</feature>
<evidence type="ECO:0000313" key="9">
    <source>
        <dbReference type="EnsemblMetazoa" id="XP_022663362"/>
    </source>
</evidence>
<comment type="similarity">
    <text evidence="2 6">Belongs to the TGF-beta family.</text>
</comment>
<feature type="signal peptide" evidence="7">
    <location>
        <begin position="1"/>
        <end position="18"/>
    </location>
</feature>
<reference evidence="9" key="1">
    <citation type="submission" date="2021-01" db="UniProtKB">
        <authorList>
            <consortium name="EnsemblMetazoa"/>
        </authorList>
    </citation>
    <scope>IDENTIFICATION</scope>
</reference>
<dbReference type="AlphaFoldDB" id="A0A7M7K8W9"/>
<name>A0A7M7K8W9_VARDE</name>
<keyword evidence="5" id="KW-1015">Disulfide bond</keyword>
<evidence type="ECO:0000256" key="1">
    <source>
        <dbReference type="ARBA" id="ARBA00004613"/>
    </source>
</evidence>
<dbReference type="SUPFAM" id="SSF57501">
    <property type="entry name" value="Cystine-knot cytokines"/>
    <property type="match status" value="1"/>
</dbReference>
<protein>
    <recommendedName>
        <fullName evidence="8">TGF-beta family profile domain-containing protein</fullName>
    </recommendedName>
</protein>
<dbReference type="PANTHER" id="PTHR11848">
    <property type="entry name" value="TGF-BETA FAMILY"/>
    <property type="match status" value="1"/>
</dbReference>
<dbReference type="OrthoDB" id="5987191at2759"/>
<comment type="subcellular location">
    <subcellularLocation>
        <location evidence="1">Secreted</location>
    </subcellularLocation>
</comment>
<dbReference type="GO" id="GO:0005615">
    <property type="term" value="C:extracellular space"/>
    <property type="evidence" value="ECO:0007669"/>
    <property type="project" value="TreeGrafter"/>
</dbReference>
<dbReference type="PROSITE" id="PS00250">
    <property type="entry name" value="TGF_BETA_1"/>
    <property type="match status" value="1"/>
</dbReference>
<evidence type="ECO:0000256" key="7">
    <source>
        <dbReference type="SAM" id="SignalP"/>
    </source>
</evidence>
<evidence type="ECO:0000256" key="4">
    <source>
        <dbReference type="ARBA" id="ARBA00023030"/>
    </source>
</evidence>
<keyword evidence="3" id="KW-0964">Secreted</keyword>
<dbReference type="Gene3D" id="2.10.90.10">
    <property type="entry name" value="Cystine-knot cytokines"/>
    <property type="match status" value="1"/>
</dbReference>
<dbReference type="EnsemblMetazoa" id="XM_022807627">
    <property type="protein sequence ID" value="XP_022663362"/>
    <property type="gene ID" value="LOC111251233"/>
</dbReference>
<proteinExistence type="inferred from homology"/>
<evidence type="ECO:0000256" key="6">
    <source>
        <dbReference type="RuleBase" id="RU000354"/>
    </source>
</evidence>
<accession>A0A7M7K8W9</accession>
<evidence type="ECO:0000259" key="8">
    <source>
        <dbReference type="PROSITE" id="PS51362"/>
    </source>
</evidence>
<feature type="domain" description="TGF-beta family profile" evidence="8">
    <location>
        <begin position="214"/>
        <end position="331"/>
    </location>
</feature>
<dbReference type="KEGG" id="vde:111251233"/>
<dbReference type="InterPro" id="IPR001839">
    <property type="entry name" value="TGF-b_C"/>
</dbReference>
<keyword evidence="7" id="KW-0732">Signal</keyword>
<sequence length="331" mass="36386">MATGQILGLFMLACISTAARVHDVAVPNLLLDIYHTGMVAKCKLGKVAASMPTSFKAEKGNYLKLTYNVSAYAPHSAAHLVFQLDSSSINAIPCKSFKASLNGSSITLHNRLVNTSLVAKLDHAELHRSAEIRLDTEQLSRCGVQVNEIFLLSNVNETCTVWAQLMSPTGGRFSRSIDAAKEKATDQDPPPSTKLPKFASVLSRVITWPLAKQAIRRDTRVRNRCERKDFIVSFDELSSSPNYVTIPDTFNMGMCKGMCTTIQCKNNNAFLRGLINDIFKDDKAAPKELPEPPACRPTKYENLQVIVSLGDRSGFEVRVLKDMVVAECGCV</sequence>
<dbReference type="SMART" id="SM00204">
    <property type="entry name" value="TGFB"/>
    <property type="match status" value="1"/>
</dbReference>
<dbReference type="GO" id="GO:0005125">
    <property type="term" value="F:cytokine activity"/>
    <property type="evidence" value="ECO:0007669"/>
    <property type="project" value="TreeGrafter"/>
</dbReference>
<dbReference type="Proteomes" id="UP000594260">
    <property type="component" value="Unplaced"/>
</dbReference>
<evidence type="ECO:0000256" key="5">
    <source>
        <dbReference type="ARBA" id="ARBA00023157"/>
    </source>
</evidence>
<dbReference type="GO" id="GO:0008083">
    <property type="term" value="F:growth factor activity"/>
    <property type="evidence" value="ECO:0007669"/>
    <property type="project" value="UniProtKB-KW"/>
</dbReference>